<dbReference type="EMBL" id="CYZV01000003">
    <property type="protein sequence ID" value="CUN66478.1"/>
    <property type="molecule type" value="Genomic_DNA"/>
</dbReference>
<gene>
    <name evidence="1" type="ORF">ERS852470_00438</name>
</gene>
<dbReference type="GeneID" id="83013641"/>
<dbReference type="AlphaFoldDB" id="A0A173YUQ6"/>
<organism evidence="1 2">
    <name type="scientific">Clostridium disporicum</name>
    <dbReference type="NCBI Taxonomy" id="84024"/>
    <lineage>
        <taxon>Bacteria</taxon>
        <taxon>Bacillati</taxon>
        <taxon>Bacillota</taxon>
        <taxon>Clostridia</taxon>
        <taxon>Eubacteriales</taxon>
        <taxon>Clostridiaceae</taxon>
        <taxon>Clostridium</taxon>
    </lineage>
</organism>
<dbReference type="RefSeq" id="WP_156327341.1">
    <property type="nucleotide sequence ID" value="NZ_CYYT01000032.1"/>
</dbReference>
<proteinExistence type="predicted"/>
<accession>A0A173YUQ6</accession>
<evidence type="ECO:0000313" key="1">
    <source>
        <dbReference type="EMBL" id="CUN66478.1"/>
    </source>
</evidence>
<sequence>MKDKEQDKEEFYKKIQQEQMLIDIDEFAHKMLEGEEENIPGSNKGLD</sequence>
<dbReference type="Proteomes" id="UP000095558">
    <property type="component" value="Unassembled WGS sequence"/>
</dbReference>
<name>A0A173YUQ6_9CLOT</name>
<protein>
    <submittedName>
        <fullName evidence="1">Uncharacterized protein</fullName>
    </submittedName>
</protein>
<dbReference type="OrthoDB" id="9914749at2"/>
<evidence type="ECO:0000313" key="2">
    <source>
        <dbReference type="Proteomes" id="UP000095558"/>
    </source>
</evidence>
<reference evidence="1 2" key="1">
    <citation type="submission" date="2015-09" db="EMBL/GenBank/DDBJ databases">
        <authorList>
            <consortium name="Pathogen Informatics"/>
        </authorList>
    </citation>
    <scope>NUCLEOTIDE SEQUENCE [LARGE SCALE GENOMIC DNA]</scope>
    <source>
        <strain evidence="1 2">2789STDY5834855</strain>
    </source>
</reference>